<evidence type="ECO:0000313" key="16">
    <source>
        <dbReference type="EMBL" id="HAB5415656.1"/>
    </source>
</evidence>
<dbReference type="EMBL" id="DAAHBI010000043">
    <property type="protein sequence ID" value="HAB5415656.1"/>
    <property type="molecule type" value="Genomic_DNA"/>
</dbReference>
<organism evidence="8">
    <name type="scientific">Salmonella enterica I</name>
    <dbReference type="NCBI Taxonomy" id="59201"/>
    <lineage>
        <taxon>Bacteria</taxon>
        <taxon>Pseudomonadati</taxon>
        <taxon>Pseudomonadota</taxon>
        <taxon>Gammaproteobacteria</taxon>
        <taxon>Enterobacterales</taxon>
        <taxon>Enterobacteriaceae</taxon>
        <taxon>Salmonella</taxon>
    </lineage>
</organism>
<dbReference type="EMBL" id="DAAHBM010000011">
    <property type="protein sequence ID" value="HAB5429850.1"/>
    <property type="molecule type" value="Genomic_DNA"/>
</dbReference>
<dbReference type="AlphaFoldDB" id="A0A3T5MQG5"/>
<sequence length="61" mass="6901">MGAQKGAHEHVFFFISFIFNLLCCVFSPAFAPSDAIISYLRVAFFVSISVQIRLYPSVIQR</sequence>
<dbReference type="EMBL" id="DAAGPD010000006">
    <property type="protein sequence ID" value="HAB3982057.1"/>
    <property type="molecule type" value="Genomic_DNA"/>
</dbReference>
<dbReference type="EMBL" id="DAAGYV010000051">
    <property type="protein sequence ID" value="HAB5116966.1"/>
    <property type="molecule type" value="Genomic_DNA"/>
</dbReference>
<reference evidence="8" key="2">
    <citation type="submission" date="2019-10" db="EMBL/GenBank/DDBJ databases">
        <authorList>
            <consortium name="NCBI Pathogen Detection Project"/>
        </authorList>
    </citation>
    <scope>NUCLEOTIDE SEQUENCE</scope>
    <source>
        <strain evidence="8">Salmonella enterica</strain>
    </source>
</reference>
<accession>A0A3T5MQG5</accession>
<reference evidence="8" key="1">
    <citation type="journal article" date="2018" name="Genome Biol.">
        <title>SKESA: strategic k-mer extension for scrupulous assemblies.</title>
        <authorList>
            <person name="Souvorov A."/>
            <person name="Agarwala R."/>
            <person name="Lipman D.J."/>
        </authorList>
    </citation>
    <scope>NUCLEOTIDE SEQUENCE</scope>
    <source>
        <strain evidence="8">Salmonella enterica</strain>
    </source>
</reference>
<dbReference type="EMBL" id="DAAHFY010000011">
    <property type="protein sequence ID" value="HAB5955123.1"/>
    <property type="molecule type" value="Genomic_DNA"/>
</dbReference>
<evidence type="ECO:0000313" key="11">
    <source>
        <dbReference type="EMBL" id="HAB3877332.1"/>
    </source>
</evidence>
<protein>
    <submittedName>
        <fullName evidence="8">Uncharacterized protein</fullName>
    </submittedName>
</protein>
<comment type="caution">
    <text evidence="8">The sequence shown here is derived from an EMBL/GenBank/DDBJ whole genome shotgun (WGS) entry which is preliminary data.</text>
</comment>
<dbReference type="EMBL" id="DAAGBF010000012">
    <property type="protein sequence ID" value="HAB2340016.1"/>
    <property type="molecule type" value="Genomic_DNA"/>
</dbReference>
<evidence type="ECO:0000313" key="4">
    <source>
        <dbReference type="EMBL" id="HAB1527069.1"/>
    </source>
</evidence>
<keyword evidence="1" id="KW-0812">Transmembrane</keyword>
<evidence type="ECO:0000313" key="13">
    <source>
        <dbReference type="EMBL" id="HAB3960340.1"/>
    </source>
</evidence>
<evidence type="ECO:0000313" key="20">
    <source>
        <dbReference type="EMBL" id="HAB5955123.1"/>
    </source>
</evidence>
<dbReference type="EMBL" id="DAAFUI010000129">
    <property type="protein sequence ID" value="HAB1527069.1"/>
    <property type="molecule type" value="Genomic_DNA"/>
</dbReference>
<evidence type="ECO:0000313" key="10">
    <source>
        <dbReference type="EMBL" id="HAB3867057.1"/>
    </source>
</evidence>
<dbReference type="EMBL" id="DAAHIP010000014">
    <property type="protein sequence ID" value="HAB6273650.1"/>
    <property type="molecule type" value="Genomic_DNA"/>
</dbReference>
<dbReference type="EMBL" id="DAAHEC010000012">
    <property type="protein sequence ID" value="HAB5739726.1"/>
    <property type="molecule type" value="Genomic_DNA"/>
</dbReference>
<feature type="transmembrane region" description="Helical" evidence="1">
    <location>
        <begin position="12"/>
        <end position="30"/>
    </location>
</feature>
<evidence type="ECO:0000313" key="7">
    <source>
        <dbReference type="EMBL" id="HAB2340016.1"/>
    </source>
</evidence>
<gene>
    <name evidence="22" type="ORF">G2946_20560</name>
    <name evidence="2" type="ORF">GB000_18235</name>
    <name evidence="5" type="ORF">GB058_21430</name>
    <name evidence="18" type="ORF">GB140_18585</name>
    <name evidence="16" type="ORF">GB197_14265</name>
    <name evidence="17" type="ORF">GB225_17495</name>
    <name evidence="8" type="ORF">GB245_19570</name>
    <name evidence="7" type="ORF">GB336_17855</name>
    <name evidence="13" type="ORF">GB387_13470</name>
    <name evidence="4" type="ORF">GB407_21430</name>
    <name evidence="10" type="ORF">GB443_22885</name>
    <name evidence="15" type="ORF">GB530_18410</name>
    <name evidence="9" type="ORF">GBV38_15380</name>
    <name evidence="20" type="ORF">GBV52_18115</name>
    <name evidence="6" type="ORF">GBV65_21605</name>
    <name evidence="11" type="ORF">GBV69_06015</name>
    <name evidence="12" type="ORF">GBW17_21255</name>
    <name evidence="3" type="ORF">GBW39_12410</name>
    <name evidence="19" type="ORF">GBW51_17935</name>
    <name evidence="21" type="ORF">GBX03_17745</name>
    <name evidence="14" type="ORF">GBY31_09140</name>
</gene>
<evidence type="ECO:0000313" key="19">
    <source>
        <dbReference type="EMBL" id="HAB5739726.1"/>
    </source>
</evidence>
<evidence type="ECO:0000313" key="18">
    <source>
        <dbReference type="EMBL" id="HAB5592482.1"/>
    </source>
</evidence>
<dbReference type="EMBL" id="DAAQYL010000155">
    <property type="protein sequence ID" value="HAE1400416.1"/>
    <property type="molecule type" value="Genomic_DNA"/>
</dbReference>
<dbReference type="EMBL" id="DAAFXL010000051">
    <property type="protein sequence ID" value="HAB1907326.1"/>
    <property type="molecule type" value="Genomic_DNA"/>
</dbReference>
<evidence type="ECO:0000313" key="22">
    <source>
        <dbReference type="EMBL" id="HAE1400416.1"/>
    </source>
</evidence>
<dbReference type="EMBL" id="DAAGOY010000008">
    <property type="protein sequence ID" value="HAB3960340.1"/>
    <property type="molecule type" value="Genomic_DNA"/>
</dbReference>
<evidence type="ECO:0000313" key="17">
    <source>
        <dbReference type="EMBL" id="HAB5429850.1"/>
    </source>
</evidence>
<dbReference type="EMBL" id="DAAHBR010000045">
    <property type="protein sequence ID" value="HAB5592482.1"/>
    <property type="molecule type" value="Genomic_DNA"/>
</dbReference>
<proteinExistence type="predicted"/>
<dbReference type="EMBL" id="DAAFPU010000056">
    <property type="protein sequence ID" value="HAB0990915.1"/>
    <property type="molecule type" value="Genomic_DNA"/>
</dbReference>
<evidence type="ECO:0000313" key="3">
    <source>
        <dbReference type="EMBL" id="HAB1047599.1"/>
    </source>
</evidence>
<evidence type="ECO:0000313" key="21">
    <source>
        <dbReference type="EMBL" id="HAB6273650.1"/>
    </source>
</evidence>
<dbReference type="EMBL" id="DAAGBX010000039">
    <property type="protein sequence ID" value="HAB2430653.1"/>
    <property type="molecule type" value="Genomic_DNA"/>
</dbReference>
<keyword evidence="1" id="KW-1133">Transmembrane helix</keyword>
<evidence type="ECO:0000313" key="14">
    <source>
        <dbReference type="EMBL" id="HAB3982057.1"/>
    </source>
</evidence>
<evidence type="ECO:0000313" key="12">
    <source>
        <dbReference type="EMBL" id="HAB3889334.1"/>
    </source>
</evidence>
<dbReference type="EMBL" id="DAAGOG010000006">
    <property type="protein sequence ID" value="HAB3877332.1"/>
    <property type="molecule type" value="Genomic_DNA"/>
</dbReference>
<evidence type="ECO:0000313" key="9">
    <source>
        <dbReference type="EMBL" id="HAB3847689.1"/>
    </source>
</evidence>
<dbReference type="EMBL" id="DAAFQC010000008">
    <property type="protein sequence ID" value="HAB1047599.1"/>
    <property type="molecule type" value="Genomic_DNA"/>
</dbReference>
<evidence type="ECO:0000313" key="2">
    <source>
        <dbReference type="EMBL" id="HAB0990915.1"/>
    </source>
</evidence>
<evidence type="ECO:0000313" key="6">
    <source>
        <dbReference type="EMBL" id="HAB2309602.1"/>
    </source>
</evidence>
<evidence type="ECO:0000256" key="1">
    <source>
        <dbReference type="SAM" id="Phobius"/>
    </source>
</evidence>
<evidence type="ECO:0000313" key="15">
    <source>
        <dbReference type="EMBL" id="HAB5116966.1"/>
    </source>
</evidence>
<dbReference type="EMBL" id="DAAGOA010000009">
    <property type="protein sequence ID" value="HAB3847689.1"/>
    <property type="molecule type" value="Genomic_DNA"/>
</dbReference>
<evidence type="ECO:0000313" key="8">
    <source>
        <dbReference type="EMBL" id="HAB2430653.1"/>
    </source>
</evidence>
<name>A0A3T5MQG5_SALET</name>
<dbReference type="EMBL" id="DAAGOD010000038">
    <property type="protein sequence ID" value="HAB3867057.1"/>
    <property type="molecule type" value="Genomic_DNA"/>
</dbReference>
<feature type="transmembrane region" description="Helical" evidence="1">
    <location>
        <begin position="36"/>
        <end position="55"/>
    </location>
</feature>
<dbReference type="EMBL" id="DAAGAV010000032">
    <property type="protein sequence ID" value="HAB2309602.1"/>
    <property type="molecule type" value="Genomic_DNA"/>
</dbReference>
<evidence type="ECO:0000313" key="5">
    <source>
        <dbReference type="EMBL" id="HAB1907326.1"/>
    </source>
</evidence>
<dbReference type="EMBL" id="DAAGOH010000025">
    <property type="protein sequence ID" value="HAB3889334.1"/>
    <property type="molecule type" value="Genomic_DNA"/>
</dbReference>
<keyword evidence="1" id="KW-0472">Membrane</keyword>